<evidence type="ECO:0000256" key="1">
    <source>
        <dbReference type="ARBA" id="ARBA00000085"/>
    </source>
</evidence>
<evidence type="ECO:0000256" key="12">
    <source>
        <dbReference type="ARBA" id="ARBA00023012"/>
    </source>
</evidence>
<dbReference type="GO" id="GO:0005524">
    <property type="term" value="F:ATP binding"/>
    <property type="evidence" value="ECO:0007669"/>
    <property type="project" value="UniProtKB-KW"/>
</dbReference>
<dbReference type="EMBL" id="LVJH01000003">
    <property type="protein sequence ID" value="OAB45369.1"/>
    <property type="molecule type" value="Genomic_DNA"/>
</dbReference>
<dbReference type="PANTHER" id="PTHR45528:SF9">
    <property type="entry name" value="SENSOR HISTIDINE KINASE YBDK"/>
    <property type="match status" value="1"/>
</dbReference>
<organism evidence="17 18">
    <name type="scientific">Paenibacillus glacialis</name>
    <dbReference type="NCBI Taxonomy" id="494026"/>
    <lineage>
        <taxon>Bacteria</taxon>
        <taxon>Bacillati</taxon>
        <taxon>Bacillota</taxon>
        <taxon>Bacilli</taxon>
        <taxon>Bacillales</taxon>
        <taxon>Paenibacillaceae</taxon>
        <taxon>Paenibacillus</taxon>
    </lineage>
</organism>
<dbReference type="InterPro" id="IPR036097">
    <property type="entry name" value="HisK_dim/P_sf"/>
</dbReference>
<feature type="domain" description="Histidine kinase" evidence="15">
    <location>
        <begin position="267"/>
        <end position="463"/>
    </location>
</feature>
<keyword evidence="18" id="KW-1185">Reference proteome</keyword>
<keyword evidence="4" id="KW-1003">Cell membrane</keyword>
<dbReference type="RefSeq" id="WP_068528873.1">
    <property type="nucleotide sequence ID" value="NZ_LVJH01000003.1"/>
</dbReference>
<keyword evidence="8" id="KW-0547">Nucleotide-binding</keyword>
<gene>
    <name evidence="17" type="ORF">PGLA_03715</name>
</gene>
<keyword evidence="10" id="KW-0067">ATP-binding</keyword>
<dbReference type="InterPro" id="IPR036890">
    <property type="entry name" value="HATPase_C_sf"/>
</dbReference>
<evidence type="ECO:0000256" key="4">
    <source>
        <dbReference type="ARBA" id="ARBA00022475"/>
    </source>
</evidence>
<keyword evidence="6" id="KW-0808">Transferase</keyword>
<dbReference type="SMART" id="SM00387">
    <property type="entry name" value="HATPase_c"/>
    <property type="match status" value="1"/>
</dbReference>
<dbReference type="InterPro" id="IPR003661">
    <property type="entry name" value="HisK_dim/P_dom"/>
</dbReference>
<feature type="transmembrane region" description="Helical" evidence="14">
    <location>
        <begin position="179"/>
        <end position="199"/>
    </location>
</feature>
<dbReference type="PROSITE" id="PS50109">
    <property type="entry name" value="HIS_KIN"/>
    <property type="match status" value="1"/>
</dbReference>
<dbReference type="Gene3D" id="3.30.565.10">
    <property type="entry name" value="Histidine kinase-like ATPase, C-terminal domain"/>
    <property type="match status" value="1"/>
</dbReference>
<evidence type="ECO:0000256" key="13">
    <source>
        <dbReference type="ARBA" id="ARBA00023136"/>
    </source>
</evidence>
<comment type="subcellular location">
    <subcellularLocation>
        <location evidence="2">Cell membrane</location>
        <topology evidence="2">Multi-pass membrane protein</topology>
    </subcellularLocation>
</comment>
<dbReference type="OrthoDB" id="14660at2"/>
<feature type="domain" description="HAMP" evidence="16">
    <location>
        <begin position="223"/>
        <end position="252"/>
    </location>
</feature>
<evidence type="ECO:0000259" key="16">
    <source>
        <dbReference type="PROSITE" id="PS50885"/>
    </source>
</evidence>
<feature type="transmembrane region" description="Helical" evidence="14">
    <location>
        <begin position="17"/>
        <end position="42"/>
    </location>
</feature>
<dbReference type="InterPro" id="IPR005467">
    <property type="entry name" value="His_kinase_dom"/>
</dbReference>
<accession>A0A168N451</accession>
<dbReference type="PROSITE" id="PS50885">
    <property type="entry name" value="HAMP"/>
    <property type="match status" value="1"/>
</dbReference>
<dbReference type="GO" id="GO:0005886">
    <property type="term" value="C:plasma membrane"/>
    <property type="evidence" value="ECO:0007669"/>
    <property type="project" value="UniProtKB-SubCell"/>
</dbReference>
<name>A0A168N451_9BACL</name>
<evidence type="ECO:0000313" key="18">
    <source>
        <dbReference type="Proteomes" id="UP000076967"/>
    </source>
</evidence>
<evidence type="ECO:0000256" key="8">
    <source>
        <dbReference type="ARBA" id="ARBA00022741"/>
    </source>
</evidence>
<dbReference type="Gene3D" id="1.10.287.130">
    <property type="match status" value="1"/>
</dbReference>
<dbReference type="InterPro" id="IPR050398">
    <property type="entry name" value="HssS/ArlS-like"/>
</dbReference>
<evidence type="ECO:0000256" key="2">
    <source>
        <dbReference type="ARBA" id="ARBA00004651"/>
    </source>
</evidence>
<evidence type="ECO:0000256" key="11">
    <source>
        <dbReference type="ARBA" id="ARBA00022989"/>
    </source>
</evidence>
<keyword evidence="11 14" id="KW-1133">Transmembrane helix</keyword>
<dbReference type="Pfam" id="PF00512">
    <property type="entry name" value="HisKA"/>
    <property type="match status" value="1"/>
</dbReference>
<dbReference type="Pfam" id="PF02518">
    <property type="entry name" value="HATPase_c"/>
    <property type="match status" value="1"/>
</dbReference>
<keyword evidence="7 14" id="KW-0812">Transmembrane</keyword>
<dbReference type="CDD" id="cd00082">
    <property type="entry name" value="HisKA"/>
    <property type="match status" value="1"/>
</dbReference>
<evidence type="ECO:0000256" key="14">
    <source>
        <dbReference type="SAM" id="Phobius"/>
    </source>
</evidence>
<dbReference type="InterPro" id="IPR003594">
    <property type="entry name" value="HATPase_dom"/>
</dbReference>
<reference evidence="17 18" key="1">
    <citation type="submission" date="2016-03" db="EMBL/GenBank/DDBJ databases">
        <title>Draft genome sequence of Paenibacillus glacialis DSM 22343.</title>
        <authorList>
            <person name="Shin S.-K."/>
            <person name="Yi H."/>
        </authorList>
    </citation>
    <scope>NUCLEOTIDE SEQUENCE [LARGE SCALE GENOMIC DNA]</scope>
    <source>
        <strain evidence="17 18">DSM 22343</strain>
    </source>
</reference>
<dbReference type="SUPFAM" id="SSF158472">
    <property type="entry name" value="HAMP domain-like"/>
    <property type="match status" value="1"/>
</dbReference>
<dbReference type="PANTHER" id="PTHR45528">
    <property type="entry name" value="SENSOR HISTIDINE KINASE CPXA"/>
    <property type="match status" value="1"/>
</dbReference>
<dbReference type="GO" id="GO:0000155">
    <property type="term" value="F:phosphorelay sensor kinase activity"/>
    <property type="evidence" value="ECO:0007669"/>
    <property type="project" value="InterPro"/>
</dbReference>
<evidence type="ECO:0000256" key="3">
    <source>
        <dbReference type="ARBA" id="ARBA00012438"/>
    </source>
</evidence>
<keyword evidence="5" id="KW-0597">Phosphoprotein</keyword>
<dbReference type="AlphaFoldDB" id="A0A168N451"/>
<evidence type="ECO:0000313" key="17">
    <source>
        <dbReference type="EMBL" id="OAB45369.1"/>
    </source>
</evidence>
<dbReference type="EC" id="2.7.13.3" evidence="3"/>
<protein>
    <recommendedName>
        <fullName evidence="3">histidine kinase</fullName>
        <ecNumber evidence="3">2.7.13.3</ecNumber>
    </recommendedName>
</protein>
<evidence type="ECO:0000256" key="10">
    <source>
        <dbReference type="ARBA" id="ARBA00022840"/>
    </source>
</evidence>
<proteinExistence type="predicted"/>
<evidence type="ECO:0000256" key="7">
    <source>
        <dbReference type="ARBA" id="ARBA00022692"/>
    </source>
</evidence>
<dbReference type="SUPFAM" id="SSF55874">
    <property type="entry name" value="ATPase domain of HSP90 chaperone/DNA topoisomerase II/histidine kinase"/>
    <property type="match status" value="1"/>
</dbReference>
<dbReference type="SMART" id="SM00388">
    <property type="entry name" value="HisKA"/>
    <property type="match status" value="1"/>
</dbReference>
<dbReference type="SUPFAM" id="SSF47384">
    <property type="entry name" value="Homodimeric domain of signal transducing histidine kinase"/>
    <property type="match status" value="1"/>
</dbReference>
<keyword evidence="12" id="KW-0902">Two-component regulatory system</keyword>
<dbReference type="InterPro" id="IPR003660">
    <property type="entry name" value="HAMP_dom"/>
</dbReference>
<sequence length="463" mass="53071">MKNWFIFRFGRSLLSRYLLIVIVALLMVPIIITVPVSTYGLVTKVVPIDNSSQPTIYERGNVIEAKWHQQALRLDGASEQDINLEIHHLKGEYPEATMFWVDSQGYTRLEMPQQQQIPVLWTVLDAITFMKSSIASDPFTVVSFIGGGKVNAGQGFMTVQIPRDLLEDGEPYRGMPNSYYVIFGFILFIMFIVVSWLFFARFRKRLLRLQSSMTLPEGDGIPEPVIVNRHDEIGQLEDAFNHMVVQLRESMHREREEEDLRKQLIAHLSHDLRTPLTVIRSHIYSLQKERLSAHGVESLQLIDAKIHDLSGLIDNLLSYNLLTSGRYTLMTEKHDVLRLVRESAAAWYPLWEKEGFEVDVNIQEEPLVWNVDEGWFRRIVDNIFQNVVRHARSGEYIGVYNEIRQGEVAIVIADHGEGMSYPSDTKGVGIGLAIVEFLTSEMGLKLETISSSEGTRVYLYRLK</sequence>
<dbReference type="STRING" id="494026.PGLA_03715"/>
<evidence type="ECO:0000256" key="9">
    <source>
        <dbReference type="ARBA" id="ARBA00022777"/>
    </source>
</evidence>
<dbReference type="Proteomes" id="UP000076967">
    <property type="component" value="Unassembled WGS sequence"/>
</dbReference>
<keyword evidence="13 14" id="KW-0472">Membrane</keyword>
<evidence type="ECO:0000256" key="6">
    <source>
        <dbReference type="ARBA" id="ARBA00022679"/>
    </source>
</evidence>
<keyword evidence="9 17" id="KW-0418">Kinase</keyword>
<dbReference type="Gene3D" id="6.10.340.10">
    <property type="match status" value="1"/>
</dbReference>
<dbReference type="CDD" id="cd06225">
    <property type="entry name" value="HAMP"/>
    <property type="match status" value="1"/>
</dbReference>
<comment type="caution">
    <text evidence="17">The sequence shown here is derived from an EMBL/GenBank/DDBJ whole genome shotgun (WGS) entry which is preliminary data.</text>
</comment>
<evidence type="ECO:0000256" key="5">
    <source>
        <dbReference type="ARBA" id="ARBA00022553"/>
    </source>
</evidence>
<dbReference type="SMART" id="SM00304">
    <property type="entry name" value="HAMP"/>
    <property type="match status" value="1"/>
</dbReference>
<evidence type="ECO:0000259" key="15">
    <source>
        <dbReference type="PROSITE" id="PS50109"/>
    </source>
</evidence>
<comment type="catalytic activity">
    <reaction evidence="1">
        <text>ATP + protein L-histidine = ADP + protein N-phospho-L-histidine.</text>
        <dbReference type="EC" id="2.7.13.3"/>
    </reaction>
</comment>